<dbReference type="PANTHER" id="PTHR32322:SF9">
    <property type="entry name" value="AMINO-ACID METABOLITE EFFLUX PUMP-RELATED"/>
    <property type="match status" value="1"/>
</dbReference>
<keyword evidence="3 5" id="KW-1133">Transmembrane helix</keyword>
<gene>
    <name evidence="7" type="ORF">ACFQ27_16655</name>
</gene>
<dbReference type="EMBL" id="JBHTLQ010000047">
    <property type="protein sequence ID" value="MFD1192220.1"/>
    <property type="molecule type" value="Genomic_DNA"/>
</dbReference>
<dbReference type="RefSeq" id="WP_374343550.1">
    <property type="nucleotide sequence ID" value="NZ_JBHTLQ010000047.1"/>
</dbReference>
<feature type="domain" description="EamA" evidence="6">
    <location>
        <begin position="10"/>
        <end position="142"/>
    </location>
</feature>
<evidence type="ECO:0000256" key="1">
    <source>
        <dbReference type="ARBA" id="ARBA00004141"/>
    </source>
</evidence>
<keyword evidence="4 5" id="KW-0472">Membrane</keyword>
<organism evidence="7 8">
    <name type="scientific">Phenylobacterium conjunctum</name>
    <dbReference type="NCBI Taxonomy" id="1298959"/>
    <lineage>
        <taxon>Bacteria</taxon>
        <taxon>Pseudomonadati</taxon>
        <taxon>Pseudomonadota</taxon>
        <taxon>Alphaproteobacteria</taxon>
        <taxon>Caulobacterales</taxon>
        <taxon>Caulobacteraceae</taxon>
        <taxon>Phenylobacterium</taxon>
    </lineage>
</organism>
<evidence type="ECO:0000256" key="4">
    <source>
        <dbReference type="ARBA" id="ARBA00023136"/>
    </source>
</evidence>
<dbReference type="SUPFAM" id="SSF103481">
    <property type="entry name" value="Multidrug resistance efflux transporter EmrE"/>
    <property type="match status" value="2"/>
</dbReference>
<evidence type="ECO:0000256" key="3">
    <source>
        <dbReference type="ARBA" id="ARBA00022989"/>
    </source>
</evidence>
<evidence type="ECO:0000256" key="5">
    <source>
        <dbReference type="SAM" id="Phobius"/>
    </source>
</evidence>
<dbReference type="InterPro" id="IPR037185">
    <property type="entry name" value="EmrE-like"/>
</dbReference>
<evidence type="ECO:0000256" key="2">
    <source>
        <dbReference type="ARBA" id="ARBA00022692"/>
    </source>
</evidence>
<feature type="transmembrane region" description="Helical" evidence="5">
    <location>
        <begin position="186"/>
        <end position="204"/>
    </location>
</feature>
<dbReference type="InterPro" id="IPR000620">
    <property type="entry name" value="EamA_dom"/>
</dbReference>
<evidence type="ECO:0000259" key="6">
    <source>
        <dbReference type="Pfam" id="PF00892"/>
    </source>
</evidence>
<keyword evidence="2 5" id="KW-0812">Transmembrane</keyword>
<dbReference type="Proteomes" id="UP001597216">
    <property type="component" value="Unassembled WGS sequence"/>
</dbReference>
<name>A0ABW3T692_9CAUL</name>
<evidence type="ECO:0000313" key="8">
    <source>
        <dbReference type="Proteomes" id="UP001597216"/>
    </source>
</evidence>
<reference evidence="8" key="1">
    <citation type="journal article" date="2019" name="Int. J. Syst. Evol. Microbiol.">
        <title>The Global Catalogue of Microorganisms (GCM) 10K type strain sequencing project: providing services to taxonomists for standard genome sequencing and annotation.</title>
        <authorList>
            <consortium name="The Broad Institute Genomics Platform"/>
            <consortium name="The Broad Institute Genome Sequencing Center for Infectious Disease"/>
            <person name="Wu L."/>
            <person name="Ma J."/>
        </authorList>
    </citation>
    <scope>NUCLEOTIDE SEQUENCE [LARGE SCALE GENOMIC DNA]</scope>
    <source>
        <strain evidence="8">CCUG 55074</strain>
    </source>
</reference>
<dbReference type="Pfam" id="PF00892">
    <property type="entry name" value="EamA"/>
    <property type="match status" value="2"/>
</dbReference>
<feature type="transmembrane region" description="Helical" evidence="5">
    <location>
        <begin position="36"/>
        <end position="56"/>
    </location>
</feature>
<sequence length="295" mass="30889">MTRPRPLDWLILASLVAIWGSAFALLKVAVAHIPPVWATTERLWVAVITLGIVVLLRREKLPGLDHGAWKFYLANGVVGMAIPFALFALAAERIPSAMNSICNGATPIFTALMAHMIVPGERMNRIKAAGVGLGFGGLLVLVAPKLAGGMSLEATGLLLALAAAILYAVSNILAKQAPAVSPAVGAWMMCLWGAVAATLIALLFHAPLKVPPLDSALAVLAHGIFPTGLSTIGWIYLIQHRGTLFTSMAVYVAPLWATGVGITFMGERPDASAFLALAIILAGVGLATFHPKARA</sequence>
<feature type="domain" description="EamA" evidence="6">
    <location>
        <begin position="155"/>
        <end position="287"/>
    </location>
</feature>
<accession>A0ABW3T692</accession>
<dbReference type="InterPro" id="IPR050638">
    <property type="entry name" value="AA-Vitamin_Transporters"/>
</dbReference>
<feature type="transmembrane region" description="Helical" evidence="5">
    <location>
        <begin position="154"/>
        <end position="174"/>
    </location>
</feature>
<feature type="transmembrane region" description="Helical" evidence="5">
    <location>
        <begin position="97"/>
        <end position="118"/>
    </location>
</feature>
<feature type="transmembrane region" description="Helical" evidence="5">
    <location>
        <begin position="244"/>
        <end position="265"/>
    </location>
</feature>
<evidence type="ECO:0000313" key="7">
    <source>
        <dbReference type="EMBL" id="MFD1192220.1"/>
    </source>
</evidence>
<feature type="transmembrane region" description="Helical" evidence="5">
    <location>
        <begin position="7"/>
        <end position="30"/>
    </location>
</feature>
<feature type="transmembrane region" description="Helical" evidence="5">
    <location>
        <begin position="130"/>
        <end position="148"/>
    </location>
</feature>
<keyword evidence="8" id="KW-1185">Reference proteome</keyword>
<feature type="transmembrane region" description="Helical" evidence="5">
    <location>
        <begin position="271"/>
        <end position="289"/>
    </location>
</feature>
<proteinExistence type="predicted"/>
<protein>
    <submittedName>
        <fullName evidence="7">DMT family transporter</fullName>
    </submittedName>
</protein>
<comment type="subcellular location">
    <subcellularLocation>
        <location evidence="1">Membrane</location>
        <topology evidence="1">Multi-pass membrane protein</topology>
    </subcellularLocation>
</comment>
<comment type="caution">
    <text evidence="7">The sequence shown here is derived from an EMBL/GenBank/DDBJ whole genome shotgun (WGS) entry which is preliminary data.</text>
</comment>
<feature type="transmembrane region" description="Helical" evidence="5">
    <location>
        <begin position="216"/>
        <end position="237"/>
    </location>
</feature>
<dbReference type="PANTHER" id="PTHR32322">
    <property type="entry name" value="INNER MEMBRANE TRANSPORTER"/>
    <property type="match status" value="1"/>
</dbReference>
<feature type="transmembrane region" description="Helical" evidence="5">
    <location>
        <begin position="68"/>
        <end position="91"/>
    </location>
</feature>